<protein>
    <submittedName>
        <fullName evidence="1">Phosphoglycerate mutase-like protein</fullName>
    </submittedName>
</protein>
<dbReference type="Proteomes" id="UP000235786">
    <property type="component" value="Unassembled WGS sequence"/>
</dbReference>
<gene>
    <name evidence="1" type="ORF">L207DRAFT_631121</name>
</gene>
<keyword evidence="2" id="KW-1185">Reference proteome</keyword>
<dbReference type="GO" id="GO:0016791">
    <property type="term" value="F:phosphatase activity"/>
    <property type="evidence" value="ECO:0007669"/>
    <property type="project" value="TreeGrafter"/>
</dbReference>
<sequence length="213" mass="23118">MAGRVHLVRHAEAVHNVEKDFSRLDPELTPLGKQQAAALATTFPYASDIGVIISSPLRRTIQTTLLAFSDVLDRRYYAQGFGKGIEGGAELILDPGLQERSALPCDTGSESAVLEREFPELDFSGLVEGWTRKEGAFGADDEAVEKRAEGARRGLKDRVEALRGGERRDVVVVTHGVFMKFLSGDHSIDLPKAGWKTFSTAEDGKGAVVLVPI</sequence>
<dbReference type="EMBL" id="KZ613942">
    <property type="protein sequence ID" value="PMD42938.1"/>
    <property type="molecule type" value="Genomic_DNA"/>
</dbReference>
<evidence type="ECO:0000313" key="1">
    <source>
        <dbReference type="EMBL" id="PMD42938.1"/>
    </source>
</evidence>
<dbReference type="AlphaFoldDB" id="A0A2J6RWP3"/>
<evidence type="ECO:0000313" key="2">
    <source>
        <dbReference type="Proteomes" id="UP000235786"/>
    </source>
</evidence>
<proteinExistence type="predicted"/>
<dbReference type="SMART" id="SM00855">
    <property type="entry name" value="PGAM"/>
    <property type="match status" value="1"/>
</dbReference>
<dbReference type="CDD" id="cd07067">
    <property type="entry name" value="HP_PGM_like"/>
    <property type="match status" value="1"/>
</dbReference>
<dbReference type="PANTHER" id="PTHR48100">
    <property type="entry name" value="BROAD-SPECIFICITY PHOSPHATASE YOR283W-RELATED"/>
    <property type="match status" value="1"/>
</dbReference>
<dbReference type="InterPro" id="IPR050275">
    <property type="entry name" value="PGM_Phosphatase"/>
</dbReference>
<dbReference type="OrthoDB" id="496981at2759"/>
<dbReference type="Gene3D" id="3.40.50.1240">
    <property type="entry name" value="Phosphoglycerate mutase-like"/>
    <property type="match status" value="1"/>
</dbReference>
<dbReference type="Pfam" id="PF00300">
    <property type="entry name" value="His_Phos_1"/>
    <property type="match status" value="1"/>
</dbReference>
<name>A0A2J6RWP3_HYAVF</name>
<organism evidence="1 2">
    <name type="scientific">Hyaloscypha variabilis (strain UAMH 11265 / GT02V1 / F)</name>
    <name type="common">Meliniomyces variabilis</name>
    <dbReference type="NCBI Taxonomy" id="1149755"/>
    <lineage>
        <taxon>Eukaryota</taxon>
        <taxon>Fungi</taxon>
        <taxon>Dikarya</taxon>
        <taxon>Ascomycota</taxon>
        <taxon>Pezizomycotina</taxon>
        <taxon>Leotiomycetes</taxon>
        <taxon>Helotiales</taxon>
        <taxon>Hyaloscyphaceae</taxon>
        <taxon>Hyaloscypha</taxon>
        <taxon>Hyaloscypha variabilis</taxon>
    </lineage>
</organism>
<dbReference type="InterPro" id="IPR029033">
    <property type="entry name" value="His_PPase_superfam"/>
</dbReference>
<dbReference type="InterPro" id="IPR013078">
    <property type="entry name" value="His_Pase_superF_clade-1"/>
</dbReference>
<dbReference type="GO" id="GO:0005737">
    <property type="term" value="C:cytoplasm"/>
    <property type="evidence" value="ECO:0007669"/>
    <property type="project" value="TreeGrafter"/>
</dbReference>
<accession>A0A2J6RWP3</accession>
<dbReference type="SUPFAM" id="SSF53254">
    <property type="entry name" value="Phosphoglycerate mutase-like"/>
    <property type="match status" value="1"/>
</dbReference>
<reference evidence="1 2" key="1">
    <citation type="submission" date="2016-04" db="EMBL/GenBank/DDBJ databases">
        <title>A degradative enzymes factory behind the ericoid mycorrhizal symbiosis.</title>
        <authorList>
            <consortium name="DOE Joint Genome Institute"/>
            <person name="Martino E."/>
            <person name="Morin E."/>
            <person name="Grelet G."/>
            <person name="Kuo A."/>
            <person name="Kohler A."/>
            <person name="Daghino S."/>
            <person name="Barry K."/>
            <person name="Choi C."/>
            <person name="Cichocki N."/>
            <person name="Clum A."/>
            <person name="Copeland A."/>
            <person name="Hainaut M."/>
            <person name="Haridas S."/>
            <person name="Labutti K."/>
            <person name="Lindquist E."/>
            <person name="Lipzen A."/>
            <person name="Khouja H.-R."/>
            <person name="Murat C."/>
            <person name="Ohm R."/>
            <person name="Olson A."/>
            <person name="Spatafora J."/>
            <person name="Veneault-Fourrey C."/>
            <person name="Henrissat B."/>
            <person name="Grigoriev I."/>
            <person name="Martin F."/>
            <person name="Perotto S."/>
        </authorList>
    </citation>
    <scope>NUCLEOTIDE SEQUENCE [LARGE SCALE GENOMIC DNA]</scope>
    <source>
        <strain evidence="1 2">F</strain>
    </source>
</reference>
<dbReference type="PANTHER" id="PTHR48100:SF54">
    <property type="entry name" value="PHOSPHATASE SPAC5H10.03-RELATED"/>
    <property type="match status" value="1"/>
</dbReference>